<evidence type="ECO:0000313" key="2">
    <source>
        <dbReference type="EMBL" id="KZO89962.1"/>
    </source>
</evidence>
<feature type="compositionally biased region" description="Basic and acidic residues" evidence="1">
    <location>
        <begin position="159"/>
        <end position="208"/>
    </location>
</feature>
<gene>
    <name evidence="2" type="ORF">CALVIDRAFT_523300</name>
</gene>
<organism evidence="2 3">
    <name type="scientific">Calocera viscosa (strain TUFC12733)</name>
    <dbReference type="NCBI Taxonomy" id="1330018"/>
    <lineage>
        <taxon>Eukaryota</taxon>
        <taxon>Fungi</taxon>
        <taxon>Dikarya</taxon>
        <taxon>Basidiomycota</taxon>
        <taxon>Agaricomycotina</taxon>
        <taxon>Dacrymycetes</taxon>
        <taxon>Dacrymycetales</taxon>
        <taxon>Dacrymycetaceae</taxon>
        <taxon>Calocera</taxon>
    </lineage>
</organism>
<accession>A0A167FXX4</accession>
<dbReference type="EMBL" id="KV417357">
    <property type="protein sequence ID" value="KZO89962.1"/>
    <property type="molecule type" value="Genomic_DNA"/>
</dbReference>
<protein>
    <submittedName>
        <fullName evidence="2">Uncharacterized protein</fullName>
    </submittedName>
</protein>
<feature type="compositionally biased region" description="Pro residues" evidence="1">
    <location>
        <begin position="94"/>
        <end position="121"/>
    </location>
</feature>
<feature type="compositionally biased region" description="Acidic residues" evidence="1">
    <location>
        <begin position="83"/>
        <end position="92"/>
    </location>
</feature>
<dbReference type="AlphaFoldDB" id="A0A167FXX4"/>
<feature type="non-terminal residue" evidence="2">
    <location>
        <position position="249"/>
    </location>
</feature>
<evidence type="ECO:0000256" key="1">
    <source>
        <dbReference type="SAM" id="MobiDB-lite"/>
    </source>
</evidence>
<evidence type="ECO:0000313" key="3">
    <source>
        <dbReference type="Proteomes" id="UP000076738"/>
    </source>
</evidence>
<keyword evidence="3" id="KW-1185">Reference proteome</keyword>
<sequence>MSPVKIKRPPPESQSQPPPKRFRSDIVNPFDVASTRVPAPLPPKPQFAPKISSSSLSIKGAAPLLRNAAPSQPRPPPSAPIDSEPEEGELDDVPLPPPSAPPVVPKPPSDPAPTLPPPPSSEEPKSAVKFFPFKMKNKGPAVPVLDKGLDLTAAPLIKPKIEGKGKEREEGETTGRSKEHGAEGEDDRKTGGWDRSPPRHAHDDDHGGRRAPRPVKRDTWVPSPEERSFDSWRAPEYRPRSPRSPRYRP</sequence>
<feature type="compositionally biased region" description="Basic and acidic residues" evidence="1">
    <location>
        <begin position="215"/>
        <end position="239"/>
    </location>
</feature>
<feature type="compositionally biased region" description="Basic residues" evidence="1">
    <location>
        <begin position="240"/>
        <end position="249"/>
    </location>
</feature>
<dbReference type="Proteomes" id="UP000076738">
    <property type="component" value="Unassembled WGS sequence"/>
</dbReference>
<feature type="region of interest" description="Disordered" evidence="1">
    <location>
        <begin position="1"/>
        <end position="249"/>
    </location>
</feature>
<proteinExistence type="predicted"/>
<reference evidence="2 3" key="1">
    <citation type="journal article" date="2016" name="Mol. Biol. Evol.">
        <title>Comparative Genomics of Early-Diverging Mushroom-Forming Fungi Provides Insights into the Origins of Lignocellulose Decay Capabilities.</title>
        <authorList>
            <person name="Nagy L.G."/>
            <person name="Riley R."/>
            <person name="Tritt A."/>
            <person name="Adam C."/>
            <person name="Daum C."/>
            <person name="Floudas D."/>
            <person name="Sun H."/>
            <person name="Yadav J.S."/>
            <person name="Pangilinan J."/>
            <person name="Larsson K.H."/>
            <person name="Matsuura K."/>
            <person name="Barry K."/>
            <person name="Labutti K."/>
            <person name="Kuo R."/>
            <person name="Ohm R.A."/>
            <person name="Bhattacharya S.S."/>
            <person name="Shirouzu T."/>
            <person name="Yoshinaga Y."/>
            <person name="Martin F.M."/>
            <person name="Grigoriev I.V."/>
            <person name="Hibbett D.S."/>
        </authorList>
    </citation>
    <scope>NUCLEOTIDE SEQUENCE [LARGE SCALE GENOMIC DNA]</scope>
    <source>
        <strain evidence="2 3">TUFC12733</strain>
    </source>
</reference>
<name>A0A167FXX4_CALVF</name>